<organism evidence="11 12">
    <name type="scientific">Micromonospora haikouensis</name>
    <dbReference type="NCBI Taxonomy" id="686309"/>
    <lineage>
        <taxon>Bacteria</taxon>
        <taxon>Bacillati</taxon>
        <taxon>Actinomycetota</taxon>
        <taxon>Actinomycetes</taxon>
        <taxon>Micromonosporales</taxon>
        <taxon>Micromonosporaceae</taxon>
        <taxon>Micromonospora</taxon>
    </lineage>
</organism>
<evidence type="ECO:0000256" key="6">
    <source>
        <dbReference type="PROSITE-ProRule" id="PRU00552"/>
    </source>
</evidence>
<evidence type="ECO:0000256" key="2">
    <source>
        <dbReference type="ARBA" id="ARBA00022801"/>
    </source>
</evidence>
<dbReference type="InterPro" id="IPR044742">
    <property type="entry name" value="DEAD/DEAH_RhlB"/>
</dbReference>
<name>A0A0D0X196_9ACTN</name>
<dbReference type="CDD" id="cd00268">
    <property type="entry name" value="DEADc"/>
    <property type="match status" value="1"/>
</dbReference>
<feature type="domain" description="DEAD-box RNA helicase Q" evidence="10">
    <location>
        <begin position="113"/>
        <end position="141"/>
    </location>
</feature>
<keyword evidence="2" id="KW-0378">Hydrolase</keyword>
<dbReference type="GO" id="GO:0005524">
    <property type="term" value="F:ATP binding"/>
    <property type="evidence" value="ECO:0007669"/>
    <property type="project" value="UniProtKB-KW"/>
</dbReference>
<dbReference type="InterPro" id="IPR050079">
    <property type="entry name" value="DEAD_box_RNA_helicase"/>
</dbReference>
<dbReference type="InterPro" id="IPR014001">
    <property type="entry name" value="Helicase_ATP-bd"/>
</dbReference>
<evidence type="ECO:0000256" key="3">
    <source>
        <dbReference type="ARBA" id="ARBA00022806"/>
    </source>
</evidence>
<dbReference type="PROSITE" id="PS51194">
    <property type="entry name" value="HELICASE_CTER"/>
    <property type="match status" value="1"/>
</dbReference>
<feature type="region of interest" description="Disordered" evidence="7">
    <location>
        <begin position="490"/>
        <end position="820"/>
    </location>
</feature>
<dbReference type="Proteomes" id="UP000032254">
    <property type="component" value="Unassembled WGS sequence"/>
</dbReference>
<dbReference type="PROSITE" id="PS51192">
    <property type="entry name" value="HELICASE_ATP_BIND_1"/>
    <property type="match status" value="1"/>
</dbReference>
<keyword evidence="4" id="KW-0067">ATP-binding</keyword>
<dbReference type="PATRIC" id="fig|47853.6.peg.691"/>
<feature type="compositionally biased region" description="Basic and acidic residues" evidence="7">
    <location>
        <begin position="696"/>
        <end position="729"/>
    </location>
</feature>
<gene>
    <name evidence="11" type="ORF">TK50_03235</name>
</gene>
<evidence type="ECO:0000256" key="4">
    <source>
        <dbReference type="ARBA" id="ARBA00022840"/>
    </source>
</evidence>
<evidence type="ECO:0000313" key="11">
    <source>
        <dbReference type="EMBL" id="KIR64659.1"/>
    </source>
</evidence>
<dbReference type="InterPro" id="IPR014014">
    <property type="entry name" value="RNA_helicase_DEAD_Q_motif"/>
</dbReference>
<evidence type="ECO:0000256" key="7">
    <source>
        <dbReference type="SAM" id="MobiDB-lite"/>
    </source>
</evidence>
<dbReference type="PANTHER" id="PTHR47959">
    <property type="entry name" value="ATP-DEPENDENT RNA HELICASE RHLE-RELATED"/>
    <property type="match status" value="1"/>
</dbReference>
<dbReference type="GO" id="GO:0003724">
    <property type="term" value="F:RNA helicase activity"/>
    <property type="evidence" value="ECO:0007669"/>
    <property type="project" value="InterPro"/>
</dbReference>
<dbReference type="GO" id="GO:0016787">
    <property type="term" value="F:hydrolase activity"/>
    <property type="evidence" value="ECO:0007669"/>
    <property type="project" value="UniProtKB-KW"/>
</dbReference>
<dbReference type="PROSITE" id="PS51195">
    <property type="entry name" value="Q_MOTIF"/>
    <property type="match status" value="1"/>
</dbReference>
<keyword evidence="3 11" id="KW-0347">Helicase</keyword>
<dbReference type="EMBL" id="JXSX01000001">
    <property type="protein sequence ID" value="KIR64659.1"/>
    <property type="molecule type" value="Genomic_DNA"/>
</dbReference>
<feature type="domain" description="Helicase C-terminal" evidence="9">
    <location>
        <begin position="329"/>
        <end position="492"/>
    </location>
</feature>
<protein>
    <submittedName>
        <fullName evidence="11">RNA helicase</fullName>
    </submittedName>
</protein>
<feature type="compositionally biased region" description="Basic and acidic residues" evidence="7">
    <location>
        <begin position="735"/>
        <end position="810"/>
    </location>
</feature>
<evidence type="ECO:0000256" key="5">
    <source>
        <dbReference type="ARBA" id="ARBA00038437"/>
    </source>
</evidence>
<dbReference type="InterPro" id="IPR027417">
    <property type="entry name" value="P-loop_NTPase"/>
</dbReference>
<evidence type="ECO:0000259" key="9">
    <source>
        <dbReference type="PROSITE" id="PS51194"/>
    </source>
</evidence>
<evidence type="ECO:0000259" key="10">
    <source>
        <dbReference type="PROSITE" id="PS51195"/>
    </source>
</evidence>
<dbReference type="Gene3D" id="3.40.50.300">
    <property type="entry name" value="P-loop containing nucleotide triphosphate hydrolases"/>
    <property type="match status" value="2"/>
</dbReference>
<dbReference type="PANTHER" id="PTHR47959:SF13">
    <property type="entry name" value="ATP-DEPENDENT RNA HELICASE RHLE"/>
    <property type="match status" value="1"/>
</dbReference>
<dbReference type="SUPFAM" id="SSF52540">
    <property type="entry name" value="P-loop containing nucleoside triphosphate hydrolases"/>
    <property type="match status" value="2"/>
</dbReference>
<sequence>MGDLAGDPAAFSCGRPSRRCAPLERHFLTTFADPSTFPSVLDTTAEANDPTDAPAAETGSADVAGTAPRGTVDDNAALETAVVDDAGLDAAADEPAEAEADAGEPDAESDVAVDFGALGLPESLVQALDRLGITTPFPIQRATVPDALAGRDVLGRGQTGSGKTLAFGLPVIARLAKRNRARPLHPRALVLVPTRELAMQVNDALVPLGKAVGIFLKTAVGGVPYDRQIDALRRGVEIVVATPGRLGDLINRGVCHLDDVEVTVLDEADQMADMGFLPEVTELLAKTPAGSQRLLFSATLDGDVDSLVKRFMTDPVTHSTAPATAAVSTMDHHLLLIPPHDKFAVAASIAARSGRTMLFARTQLGVDRLVEQLAAVGVRAGGLHGGKTQRMRTKTLAEFREGRMSVLVATDVAARGIHVDGVSLVLHVDPPKDPKDYLHRAGRTARAGESGAVATLVLPKQRRTTLAMLQKAGVEPAETRVRAGDPALAELTGAQEPSGVPVRDEPPAPRRHGDRPAGPRRFEERGERRYGDRDGRGERRYGERPTGERSFGERRYGDRPTSDRPTGERGYGDRPTSERRYSDRPTGERGFGERRYGDREQRVGGDRRFGDRPTGERRHDDQGDRGFGERRFDDRSGGDRRYGDRPTGERRYGDRPTSDRPTGERRYGDRPTSDRPTGARRYGDRPTGDRPTGGRRYGDRPTSDRPTGERRYGDRPTSDRPTGERRFGDRTAGPRRFDERAGGERRYGDRPGGDRRHDDRPTGDRPTGERRFGERGFGERGGDPRTGDRRGGFRPEGRGRDDRPRDDRRGFGGRPPARTH</sequence>
<keyword evidence="12" id="KW-1185">Reference proteome</keyword>
<reference evidence="11 12" key="1">
    <citation type="submission" date="2015-01" db="EMBL/GenBank/DDBJ databases">
        <title>Sequencing and annotation of Micromonospora carbonacea strain JXNU-1 genome.</title>
        <authorList>
            <person name="Long Z."/>
            <person name="Huang Y."/>
            <person name="Jiang Y."/>
        </authorList>
    </citation>
    <scope>NUCLEOTIDE SEQUENCE [LARGE SCALE GENOMIC DNA]</scope>
    <source>
        <strain evidence="11 12">JXNU-1</strain>
    </source>
</reference>
<dbReference type="InterPro" id="IPR001650">
    <property type="entry name" value="Helicase_C-like"/>
</dbReference>
<dbReference type="GeneID" id="301303188"/>
<dbReference type="InterPro" id="IPR011545">
    <property type="entry name" value="DEAD/DEAH_box_helicase_dom"/>
</dbReference>
<proteinExistence type="inferred from homology"/>
<dbReference type="AlphaFoldDB" id="A0A0D0X196"/>
<dbReference type="RefSeq" id="WP_422119913.1">
    <property type="nucleotide sequence ID" value="NZ_JXSX01000001.1"/>
</dbReference>
<evidence type="ECO:0000259" key="8">
    <source>
        <dbReference type="PROSITE" id="PS51192"/>
    </source>
</evidence>
<dbReference type="GO" id="GO:0005829">
    <property type="term" value="C:cytosol"/>
    <property type="evidence" value="ECO:0007669"/>
    <property type="project" value="TreeGrafter"/>
</dbReference>
<keyword evidence="1" id="KW-0547">Nucleotide-binding</keyword>
<dbReference type="GO" id="GO:0003676">
    <property type="term" value="F:nucleic acid binding"/>
    <property type="evidence" value="ECO:0007669"/>
    <property type="project" value="InterPro"/>
</dbReference>
<evidence type="ECO:0000256" key="1">
    <source>
        <dbReference type="ARBA" id="ARBA00022741"/>
    </source>
</evidence>
<dbReference type="Pfam" id="PF00270">
    <property type="entry name" value="DEAD"/>
    <property type="match status" value="1"/>
</dbReference>
<evidence type="ECO:0000313" key="12">
    <source>
        <dbReference type="Proteomes" id="UP000032254"/>
    </source>
</evidence>
<feature type="compositionally biased region" description="Basic and acidic residues" evidence="7">
    <location>
        <begin position="514"/>
        <end position="673"/>
    </location>
</feature>
<feature type="short sequence motif" description="Q motif" evidence="6">
    <location>
        <begin position="113"/>
        <end position="141"/>
    </location>
</feature>
<dbReference type="CDD" id="cd18787">
    <property type="entry name" value="SF2_C_DEAD"/>
    <property type="match status" value="1"/>
</dbReference>
<comment type="caution">
    <text evidence="11">The sequence shown here is derived from an EMBL/GenBank/DDBJ whole genome shotgun (WGS) entry which is preliminary data.</text>
</comment>
<accession>A0A0D0X196</accession>
<feature type="region of interest" description="Disordered" evidence="7">
    <location>
        <begin position="34"/>
        <end position="74"/>
    </location>
</feature>
<dbReference type="SMART" id="SM00487">
    <property type="entry name" value="DEXDc"/>
    <property type="match status" value="1"/>
</dbReference>
<feature type="compositionally biased region" description="Polar residues" evidence="7">
    <location>
        <begin position="34"/>
        <end position="46"/>
    </location>
</feature>
<dbReference type="SMART" id="SM00490">
    <property type="entry name" value="HELICc"/>
    <property type="match status" value="1"/>
</dbReference>
<dbReference type="Pfam" id="PF00271">
    <property type="entry name" value="Helicase_C"/>
    <property type="match status" value="1"/>
</dbReference>
<feature type="domain" description="Helicase ATP-binding" evidence="8">
    <location>
        <begin position="144"/>
        <end position="318"/>
    </location>
</feature>
<comment type="similarity">
    <text evidence="5">Belongs to the DEAD box helicase family.</text>
</comment>